<feature type="coiled-coil region" evidence="1">
    <location>
        <begin position="27"/>
        <end position="54"/>
    </location>
</feature>
<sequence length="63" mass="7608">MIKKLEQKSCQKDRLGDDFVCISKSELKMLYQKIKEYEDLIQGYRKSLQEQQSQVLKNNLRLR</sequence>
<name>N8ZPA0_9GAMM</name>
<accession>N8ZPA0</accession>
<dbReference type="Proteomes" id="UP000013117">
    <property type="component" value="Unassembled WGS sequence"/>
</dbReference>
<proteinExistence type="predicted"/>
<dbReference type="AlphaFoldDB" id="N8ZPA0"/>
<keyword evidence="3" id="KW-1185">Reference proteome</keyword>
<dbReference type="RefSeq" id="WP_004863455.1">
    <property type="nucleotide sequence ID" value="NZ_ASYY01000098.1"/>
</dbReference>
<protein>
    <submittedName>
        <fullName evidence="2">Uncharacterized protein</fullName>
    </submittedName>
</protein>
<evidence type="ECO:0000313" key="3">
    <source>
        <dbReference type="Proteomes" id="UP000013117"/>
    </source>
</evidence>
<organism evidence="2 3">
    <name type="scientific">Acinetobacter gerneri DSM 14967 = CIP 107464 = MTCC 9824</name>
    <dbReference type="NCBI Taxonomy" id="1120926"/>
    <lineage>
        <taxon>Bacteria</taxon>
        <taxon>Pseudomonadati</taxon>
        <taxon>Pseudomonadota</taxon>
        <taxon>Gammaproteobacteria</taxon>
        <taxon>Moraxellales</taxon>
        <taxon>Moraxellaceae</taxon>
        <taxon>Acinetobacter</taxon>
    </lineage>
</organism>
<reference evidence="2 3" key="1">
    <citation type="submission" date="2013-02" db="EMBL/GenBank/DDBJ databases">
        <title>The Genome Sequence of Acinetobacter gerneri CIP 107464.</title>
        <authorList>
            <consortium name="The Broad Institute Genome Sequencing Platform"/>
            <consortium name="The Broad Institute Genome Sequencing Center for Infectious Disease"/>
            <person name="Cerqueira G."/>
            <person name="Feldgarden M."/>
            <person name="Courvalin P."/>
            <person name="Perichon B."/>
            <person name="Grillot-Courvalin C."/>
            <person name="Clermont D."/>
            <person name="Rocha E."/>
            <person name="Yoon E.-J."/>
            <person name="Nemec A."/>
            <person name="Walker B."/>
            <person name="Young S.K."/>
            <person name="Zeng Q."/>
            <person name="Gargeya S."/>
            <person name="Fitzgerald M."/>
            <person name="Haas B."/>
            <person name="Abouelleil A."/>
            <person name="Alvarado L."/>
            <person name="Arachchi H.M."/>
            <person name="Berlin A.M."/>
            <person name="Chapman S.B."/>
            <person name="Dewar J."/>
            <person name="Goldberg J."/>
            <person name="Griggs A."/>
            <person name="Gujja S."/>
            <person name="Hansen M."/>
            <person name="Howarth C."/>
            <person name="Imamovic A."/>
            <person name="Larimer J."/>
            <person name="McCowan C."/>
            <person name="Murphy C."/>
            <person name="Neiman D."/>
            <person name="Pearson M."/>
            <person name="Priest M."/>
            <person name="Roberts A."/>
            <person name="Saif S."/>
            <person name="Shea T."/>
            <person name="Sisk P."/>
            <person name="Sykes S."/>
            <person name="Wortman J."/>
            <person name="Nusbaum C."/>
            <person name="Birren B."/>
        </authorList>
    </citation>
    <scope>NUCLEOTIDE SEQUENCE [LARGE SCALE GENOMIC DNA]</scope>
    <source>
        <strain evidence="2 3">CIP 107464</strain>
    </source>
</reference>
<evidence type="ECO:0000256" key="1">
    <source>
        <dbReference type="SAM" id="Coils"/>
    </source>
</evidence>
<dbReference type="GeneID" id="84209609"/>
<keyword evidence="1" id="KW-0175">Coiled coil</keyword>
<dbReference type="HOGENOM" id="CLU_2875435_0_0_6"/>
<comment type="caution">
    <text evidence="2">The sequence shown here is derived from an EMBL/GenBank/DDBJ whole genome shotgun (WGS) entry which is preliminary data.</text>
</comment>
<dbReference type="PATRIC" id="fig|1120926.3.peg.2192"/>
<gene>
    <name evidence="2" type="ORF">F960_02270</name>
</gene>
<evidence type="ECO:0000313" key="2">
    <source>
        <dbReference type="EMBL" id="ENV33558.1"/>
    </source>
</evidence>
<dbReference type="STRING" id="202952.GCA_000747725_02609"/>
<dbReference type="EMBL" id="APPN01000068">
    <property type="protein sequence ID" value="ENV33558.1"/>
    <property type="molecule type" value="Genomic_DNA"/>
</dbReference>